<organism evidence="2 3">
    <name type="scientific">Drouetiella hepatica Uher 2000/2452</name>
    <dbReference type="NCBI Taxonomy" id="904376"/>
    <lineage>
        <taxon>Bacteria</taxon>
        <taxon>Bacillati</taxon>
        <taxon>Cyanobacteriota</taxon>
        <taxon>Cyanophyceae</taxon>
        <taxon>Oculatellales</taxon>
        <taxon>Oculatellaceae</taxon>
        <taxon>Drouetiella</taxon>
    </lineage>
</organism>
<dbReference type="Pfam" id="PF13301">
    <property type="entry name" value="DUF4079"/>
    <property type="match status" value="1"/>
</dbReference>
<dbReference type="AlphaFoldDB" id="A0A951Q6W3"/>
<keyword evidence="1" id="KW-0812">Transmembrane</keyword>
<protein>
    <submittedName>
        <fullName evidence="2">DUF4079 domain-containing protein</fullName>
    </submittedName>
</protein>
<feature type="transmembrane region" description="Helical" evidence="1">
    <location>
        <begin position="117"/>
        <end position="140"/>
    </location>
</feature>
<dbReference type="EMBL" id="JAHHHD010000001">
    <property type="protein sequence ID" value="MBW4657221.1"/>
    <property type="molecule type" value="Genomic_DNA"/>
</dbReference>
<dbReference type="InterPro" id="IPR025067">
    <property type="entry name" value="DUF4079"/>
</dbReference>
<feature type="transmembrane region" description="Helical" evidence="1">
    <location>
        <begin position="55"/>
        <end position="79"/>
    </location>
</feature>
<feature type="transmembrane region" description="Helical" evidence="1">
    <location>
        <begin position="85"/>
        <end position="105"/>
    </location>
</feature>
<evidence type="ECO:0000256" key="1">
    <source>
        <dbReference type="SAM" id="Phobius"/>
    </source>
</evidence>
<reference evidence="2" key="1">
    <citation type="submission" date="2021-05" db="EMBL/GenBank/DDBJ databases">
        <authorList>
            <person name="Pietrasiak N."/>
            <person name="Ward R."/>
            <person name="Stajich J.E."/>
            <person name="Kurbessoian T."/>
        </authorList>
    </citation>
    <scope>NUCLEOTIDE SEQUENCE</scope>
    <source>
        <strain evidence="2">UHER 2000/2452</strain>
    </source>
</reference>
<proteinExistence type="predicted"/>
<sequence length="145" mass="15814">MNLPSFLWLWRIAAWSMGLSLTAYVLLIATGGWMSLTRVQGQPRPRWLRPLHYGIGGTMVGLVLLLLAVGLMGTIGYYGNLGHSAHLPAGLAVVSLTIASAWSASQISPKRPWARPLHVGLNVALFLGFSFVTFTGWLVVQKYLP</sequence>
<keyword evidence="1" id="KW-0472">Membrane</keyword>
<comment type="caution">
    <text evidence="2">The sequence shown here is derived from an EMBL/GenBank/DDBJ whole genome shotgun (WGS) entry which is preliminary data.</text>
</comment>
<evidence type="ECO:0000313" key="2">
    <source>
        <dbReference type="EMBL" id="MBW4657221.1"/>
    </source>
</evidence>
<keyword evidence="1" id="KW-1133">Transmembrane helix</keyword>
<accession>A0A951Q6W3</accession>
<gene>
    <name evidence="2" type="ORF">KME15_00975</name>
</gene>
<evidence type="ECO:0000313" key="3">
    <source>
        <dbReference type="Proteomes" id="UP000757435"/>
    </source>
</evidence>
<feature type="transmembrane region" description="Helical" evidence="1">
    <location>
        <begin position="12"/>
        <end position="34"/>
    </location>
</feature>
<dbReference type="Proteomes" id="UP000757435">
    <property type="component" value="Unassembled WGS sequence"/>
</dbReference>
<name>A0A951Q6W3_9CYAN</name>
<reference evidence="2" key="2">
    <citation type="journal article" date="2022" name="Microbiol. Resour. Announc.">
        <title>Metagenome Sequencing to Explore Phylogenomics of Terrestrial Cyanobacteria.</title>
        <authorList>
            <person name="Ward R.D."/>
            <person name="Stajich J.E."/>
            <person name="Johansen J.R."/>
            <person name="Huntemann M."/>
            <person name="Clum A."/>
            <person name="Foster B."/>
            <person name="Foster B."/>
            <person name="Roux S."/>
            <person name="Palaniappan K."/>
            <person name="Varghese N."/>
            <person name="Mukherjee S."/>
            <person name="Reddy T.B.K."/>
            <person name="Daum C."/>
            <person name="Copeland A."/>
            <person name="Chen I.A."/>
            <person name="Ivanova N.N."/>
            <person name="Kyrpides N.C."/>
            <person name="Shapiro N."/>
            <person name="Eloe-Fadrosh E.A."/>
            <person name="Pietrasiak N."/>
        </authorList>
    </citation>
    <scope>NUCLEOTIDE SEQUENCE</scope>
    <source>
        <strain evidence="2">UHER 2000/2452</strain>
    </source>
</reference>